<gene>
    <name evidence="2" type="ORF">GOQ09_17780</name>
</gene>
<dbReference type="RefSeq" id="WP_157614724.1">
    <property type="nucleotide sequence ID" value="NZ_CP046622.1"/>
</dbReference>
<accession>A0A6I6HKF7</accession>
<evidence type="ECO:0000256" key="1">
    <source>
        <dbReference type="SAM" id="SignalP"/>
    </source>
</evidence>
<keyword evidence="1" id="KW-0732">Signal</keyword>
<evidence type="ECO:0000313" key="2">
    <source>
        <dbReference type="EMBL" id="QGW83313.1"/>
    </source>
</evidence>
<organism evidence="2 3">
    <name type="scientific">Variovorax paradoxus</name>
    <dbReference type="NCBI Taxonomy" id="34073"/>
    <lineage>
        <taxon>Bacteria</taxon>
        <taxon>Pseudomonadati</taxon>
        <taxon>Pseudomonadota</taxon>
        <taxon>Betaproteobacteria</taxon>
        <taxon>Burkholderiales</taxon>
        <taxon>Comamonadaceae</taxon>
        <taxon>Variovorax</taxon>
    </lineage>
</organism>
<dbReference type="Gene3D" id="3.40.1520.20">
    <property type="match status" value="1"/>
</dbReference>
<feature type="signal peptide" evidence="1">
    <location>
        <begin position="1"/>
        <end position="25"/>
    </location>
</feature>
<evidence type="ECO:0000313" key="3">
    <source>
        <dbReference type="Proteomes" id="UP000425817"/>
    </source>
</evidence>
<sequence>MNRRLRLIALLMVVMAAAGAAWVFAATRSASPATSALLEIRWHGNGIILQGAVTDAATQQVLVEGATARLGGEANQVVDWLDIAPAALPVPDAASLASLIRLGQEGWHLQRHATDAWLAVQSPNDDRSMQARQLLQRAFGPGVTIRLIPLS</sequence>
<feature type="chain" id="PRO_5026234795" description="BON domain-containing protein" evidence="1">
    <location>
        <begin position="26"/>
        <end position="151"/>
    </location>
</feature>
<dbReference type="Proteomes" id="UP000425817">
    <property type="component" value="Chromosome"/>
</dbReference>
<evidence type="ECO:0008006" key="4">
    <source>
        <dbReference type="Google" id="ProtNLM"/>
    </source>
</evidence>
<dbReference type="OrthoDB" id="8853791at2"/>
<reference evidence="2 3" key="1">
    <citation type="submission" date="2019-12" db="EMBL/GenBank/DDBJ databases">
        <title>Hybrid Genome Assemblies of two High G+C Isolates from Undergraduate Microbiology Courses.</title>
        <authorList>
            <person name="Ne Ville C.J."/>
            <person name="Enright D."/>
            <person name="Hernandez I."/>
            <person name="Dodsworth J."/>
            <person name="Orwin P.M."/>
        </authorList>
    </citation>
    <scope>NUCLEOTIDE SEQUENCE [LARGE SCALE GENOMIC DNA]</scope>
    <source>
        <strain evidence="2 3">CSUSB</strain>
    </source>
</reference>
<dbReference type="AlphaFoldDB" id="A0A6I6HKF7"/>
<dbReference type="EMBL" id="CP046622">
    <property type="protein sequence ID" value="QGW83313.1"/>
    <property type="molecule type" value="Genomic_DNA"/>
</dbReference>
<proteinExistence type="predicted"/>
<name>A0A6I6HKF7_VARPD</name>
<protein>
    <recommendedName>
        <fullName evidence="4">BON domain-containing protein</fullName>
    </recommendedName>
</protein>